<dbReference type="SUPFAM" id="SSF109604">
    <property type="entry name" value="HD-domain/PDEase-like"/>
    <property type="match status" value="1"/>
</dbReference>
<proteinExistence type="predicted"/>
<dbReference type="FunFam" id="3.30.420.150:FF:000001">
    <property type="entry name" value="Guanosine-5'-triphosphate,3'-diphosphate pyrophosphatase"/>
    <property type="match status" value="1"/>
</dbReference>
<dbReference type="KEGG" id="asem:NNL22_17210"/>
<dbReference type="Gene3D" id="3.30.420.40">
    <property type="match status" value="1"/>
</dbReference>
<dbReference type="FunFam" id="3.30.420.40:FF:000023">
    <property type="entry name" value="Guanosine-5'-triphosphate,3'-diphosphate pyrophosphatase"/>
    <property type="match status" value="1"/>
</dbReference>
<reference evidence="4" key="1">
    <citation type="submission" date="2022-07" db="EMBL/GenBank/DDBJ databases">
        <title>Alkalimarinus sp. nov., isolated from gut of a Alitta virens.</title>
        <authorList>
            <person name="Yang A.I."/>
            <person name="Shin N.-R."/>
        </authorList>
    </citation>
    <scope>NUCLEOTIDE SEQUENCE</scope>
    <source>
        <strain evidence="4">FA028</strain>
    </source>
</reference>
<sequence length="508" mass="56643">MTSLHSDKNALKNEIPETLASIDLGSNSFHMVVGRTVYGEIRTLDKLGEKIQLAAGLDDRNYLSEESQERGLECLKRFAQRLQGIPPHAIQVVGTNALRVAKNSRDFTRKAEAILGAPVEIIAGREEARLVYLGVAHTLADDAGRKLVIDIGGGSTEFIIGERFETQALESLHMGCVSFRERYFKDGTITEKGMQAAIAHASRELLNIRYRFQALGWQTSIGSSGSIKAIALLVESLGYSKDGITAQSLNQLKAHVISLGHIDKLQDIGVKKDRLSIFPSGLAILCACFEVLSIDIMTFADGALREGLLYDMIGRIQHEDVRERTISALQERYMVDVPHAQTVERTAMYAFRQVQHYWGLNADFFADLLRWSSRLHEIGLAISHTQYHKHGAYLIKYSDLSGFSNQLQQAIATLIRSHRRKLNPDIFSSYTDEQAKPLIRLAILLRLAVALNRSRDSGKSTTFKIDADADALSVEFEPGWLEQHPLTRDDLRSEADQLKAIGYTFSIS</sequence>
<dbReference type="Proteomes" id="UP001164472">
    <property type="component" value="Chromosome"/>
</dbReference>
<dbReference type="Gene3D" id="3.30.420.150">
    <property type="entry name" value="Exopolyphosphatase. Domain 2"/>
    <property type="match status" value="1"/>
</dbReference>
<accession>A0A9E8KQH6</accession>
<dbReference type="GO" id="GO:0006798">
    <property type="term" value="P:polyphosphate catabolic process"/>
    <property type="evidence" value="ECO:0007669"/>
    <property type="project" value="TreeGrafter"/>
</dbReference>
<dbReference type="Pfam" id="PF02541">
    <property type="entry name" value="Ppx-GppA"/>
    <property type="match status" value="1"/>
</dbReference>
<evidence type="ECO:0000313" key="5">
    <source>
        <dbReference type="Proteomes" id="UP001164472"/>
    </source>
</evidence>
<evidence type="ECO:0000259" key="2">
    <source>
        <dbReference type="Pfam" id="PF02541"/>
    </source>
</evidence>
<dbReference type="InterPro" id="IPR050273">
    <property type="entry name" value="GppA/Ppx_hydrolase"/>
</dbReference>
<dbReference type="PANTHER" id="PTHR30005">
    <property type="entry name" value="EXOPOLYPHOSPHATASE"/>
    <property type="match status" value="1"/>
</dbReference>
<feature type="domain" description="Ppx/GppA phosphatase N-terminal" evidence="2">
    <location>
        <begin position="33"/>
        <end position="314"/>
    </location>
</feature>
<dbReference type="InterPro" id="IPR048950">
    <property type="entry name" value="Ppx_GppA_C"/>
</dbReference>
<feature type="domain" description="Ppx/GppA phosphatase C-terminal" evidence="3">
    <location>
        <begin position="321"/>
        <end position="494"/>
    </location>
</feature>
<evidence type="ECO:0000256" key="1">
    <source>
        <dbReference type="ARBA" id="ARBA00022801"/>
    </source>
</evidence>
<dbReference type="Pfam" id="PF21447">
    <property type="entry name" value="Ppx-GppA_III"/>
    <property type="match status" value="1"/>
</dbReference>
<keyword evidence="1" id="KW-0378">Hydrolase</keyword>
<dbReference type="InterPro" id="IPR003695">
    <property type="entry name" value="Ppx_GppA_N"/>
</dbReference>
<organism evidence="4 5">
    <name type="scientific">Alkalimarinus sediminis</name>
    <dbReference type="NCBI Taxonomy" id="1632866"/>
    <lineage>
        <taxon>Bacteria</taxon>
        <taxon>Pseudomonadati</taxon>
        <taxon>Pseudomonadota</taxon>
        <taxon>Gammaproteobacteria</taxon>
        <taxon>Alteromonadales</taxon>
        <taxon>Alteromonadaceae</taxon>
        <taxon>Alkalimarinus</taxon>
    </lineage>
</organism>
<gene>
    <name evidence="4" type="ORF">NNL22_17210</name>
</gene>
<evidence type="ECO:0000259" key="3">
    <source>
        <dbReference type="Pfam" id="PF21447"/>
    </source>
</evidence>
<name>A0A9E8KQH6_9ALTE</name>
<dbReference type="CDD" id="cd24053">
    <property type="entry name" value="ASKHA_NBD_EcPPX-GppA-like"/>
    <property type="match status" value="1"/>
</dbReference>
<dbReference type="InterPro" id="IPR043129">
    <property type="entry name" value="ATPase_NBD"/>
</dbReference>
<evidence type="ECO:0000313" key="4">
    <source>
        <dbReference type="EMBL" id="UZW74737.1"/>
    </source>
</evidence>
<dbReference type="PIRSF" id="PIRSF001267">
    <property type="entry name" value="Pyrophosphatase_GppA_Ppx"/>
    <property type="match status" value="1"/>
</dbReference>
<dbReference type="AlphaFoldDB" id="A0A9E8KQH6"/>
<protein>
    <submittedName>
        <fullName evidence="4">Exopolyphosphatase</fullName>
    </submittedName>
</protein>
<keyword evidence="5" id="KW-1185">Reference proteome</keyword>
<dbReference type="PANTHER" id="PTHR30005:SF14">
    <property type="entry name" value="EXOPOLYPHOSPHATASE"/>
    <property type="match status" value="1"/>
</dbReference>
<dbReference type="InterPro" id="IPR030673">
    <property type="entry name" value="PyroPPase_GppA_Ppx"/>
</dbReference>
<dbReference type="RefSeq" id="WP_251810164.1">
    <property type="nucleotide sequence ID" value="NZ_CP101527.1"/>
</dbReference>
<dbReference type="SUPFAM" id="SSF53067">
    <property type="entry name" value="Actin-like ATPase domain"/>
    <property type="match status" value="2"/>
</dbReference>
<dbReference type="EMBL" id="CP101527">
    <property type="protein sequence ID" value="UZW74737.1"/>
    <property type="molecule type" value="Genomic_DNA"/>
</dbReference>
<dbReference type="GO" id="GO:0004309">
    <property type="term" value="F:exopolyphosphatase activity"/>
    <property type="evidence" value="ECO:0007669"/>
    <property type="project" value="TreeGrafter"/>
</dbReference>
<dbReference type="Gene3D" id="1.10.3210.10">
    <property type="entry name" value="Hypothetical protein af1432"/>
    <property type="match status" value="1"/>
</dbReference>